<proteinExistence type="predicted"/>
<organism evidence="1 2">
    <name type="scientific">Epilithonimonas zeae</name>
    <dbReference type="NCBI Taxonomy" id="1416779"/>
    <lineage>
        <taxon>Bacteria</taxon>
        <taxon>Pseudomonadati</taxon>
        <taxon>Bacteroidota</taxon>
        <taxon>Flavobacteriia</taxon>
        <taxon>Flavobacteriales</taxon>
        <taxon>Weeksellaceae</taxon>
        <taxon>Chryseobacterium group</taxon>
        <taxon>Epilithonimonas</taxon>
    </lineage>
</organism>
<dbReference type="OrthoDB" id="1431221at2"/>
<dbReference type="EMBL" id="FSRK01000001">
    <property type="protein sequence ID" value="SIN73652.1"/>
    <property type="molecule type" value="Genomic_DNA"/>
</dbReference>
<dbReference type="InterPro" id="IPR046111">
    <property type="entry name" value="DUF6048"/>
</dbReference>
<name>A0A1N6DS90_9FLAO</name>
<evidence type="ECO:0008006" key="3">
    <source>
        <dbReference type="Google" id="ProtNLM"/>
    </source>
</evidence>
<evidence type="ECO:0000313" key="2">
    <source>
        <dbReference type="Proteomes" id="UP000185207"/>
    </source>
</evidence>
<evidence type="ECO:0000313" key="1">
    <source>
        <dbReference type="EMBL" id="SIN73652.1"/>
    </source>
</evidence>
<dbReference type="Proteomes" id="UP000185207">
    <property type="component" value="Unassembled WGS sequence"/>
</dbReference>
<dbReference type="Pfam" id="PF19515">
    <property type="entry name" value="DUF6048"/>
    <property type="match status" value="1"/>
</dbReference>
<dbReference type="AlphaFoldDB" id="A0A1N6DS90"/>
<reference evidence="2" key="1">
    <citation type="submission" date="2016-11" db="EMBL/GenBank/DDBJ databases">
        <authorList>
            <person name="Varghese N."/>
            <person name="Submissions S."/>
        </authorList>
    </citation>
    <scope>NUCLEOTIDE SEQUENCE [LARGE SCALE GENOMIC DNA]</scope>
    <source>
        <strain evidence="2">DSM 27623</strain>
    </source>
</reference>
<gene>
    <name evidence="1" type="ORF">SAMN05444409_0005</name>
</gene>
<accession>A0A1N6DS90</accession>
<protein>
    <recommendedName>
        <fullName evidence="3">DUF3575 domain-containing protein</fullName>
    </recommendedName>
</protein>
<dbReference type="RefSeq" id="WP_074232893.1">
    <property type="nucleotide sequence ID" value="NZ_FSRK01000001.1"/>
</dbReference>
<keyword evidence="2" id="KW-1185">Reference proteome</keyword>
<sequence>MKLESIFIFVFSLFCISTFSQNKAEEKKSDSIKWQYKPNLTVGVDVLNLGIGFFSDRKLFQGYVSSRINKRVHAVIDLGYDKNVYQKNGYDAKVDGIFAKVGGYYMLSMDSENDLNGFYAGGKLAGSFYNQEYMAIPVKGLNSEGVTIAFDPSTQSSYWIEAMLGARVQVFESNFFIDVNLQPRYLAYTTKQDEIEPMIVPGFGRSSGSFTMGFSWSLAYKF</sequence>
<dbReference type="STRING" id="1416779.SAMN05444409_0005"/>